<name>A0A2S4M1Z2_9BURK</name>
<reference evidence="1 2" key="1">
    <citation type="submission" date="2018-01" db="EMBL/GenBank/DDBJ databases">
        <title>Genomic Encyclopedia of Type Strains, Phase III (KMG-III): the genomes of soil and plant-associated and newly described type strains.</title>
        <authorList>
            <person name="Whitman W."/>
        </authorList>
    </citation>
    <scope>NUCLEOTIDE SEQUENCE [LARGE SCALE GENOMIC DNA]</scope>
    <source>
        <strain evidence="1 2">JCM 18070</strain>
    </source>
</reference>
<evidence type="ECO:0000313" key="1">
    <source>
        <dbReference type="EMBL" id="POR48721.1"/>
    </source>
</evidence>
<proteinExistence type="predicted"/>
<comment type="caution">
    <text evidence="1">The sequence shown here is derived from an EMBL/GenBank/DDBJ whole genome shotgun (WGS) entry which is preliminary data.</text>
</comment>
<accession>A0A2S4M1Z2</accession>
<gene>
    <name evidence="1" type="ORF">B0G62_1136</name>
</gene>
<dbReference type="Proteomes" id="UP000237381">
    <property type="component" value="Unassembled WGS sequence"/>
</dbReference>
<dbReference type="EMBL" id="PQGA01000013">
    <property type="protein sequence ID" value="POR48721.1"/>
    <property type="molecule type" value="Genomic_DNA"/>
</dbReference>
<dbReference type="AlphaFoldDB" id="A0A2S4M1Z2"/>
<keyword evidence="2" id="KW-1185">Reference proteome</keyword>
<sequence>MHIVATPVHARRELNVYPLSMPFNNPAPKT</sequence>
<protein>
    <submittedName>
        <fullName evidence="1">Uncharacterized protein</fullName>
    </submittedName>
</protein>
<organism evidence="1 2">
    <name type="scientific">Paraburkholderia eburnea</name>
    <dbReference type="NCBI Taxonomy" id="1189126"/>
    <lineage>
        <taxon>Bacteria</taxon>
        <taxon>Pseudomonadati</taxon>
        <taxon>Pseudomonadota</taxon>
        <taxon>Betaproteobacteria</taxon>
        <taxon>Burkholderiales</taxon>
        <taxon>Burkholderiaceae</taxon>
        <taxon>Paraburkholderia</taxon>
    </lineage>
</organism>
<evidence type="ECO:0000313" key="2">
    <source>
        <dbReference type="Proteomes" id="UP000237381"/>
    </source>
</evidence>